<feature type="non-terminal residue" evidence="1">
    <location>
        <position position="1"/>
    </location>
</feature>
<dbReference type="Proteomes" id="UP001433508">
    <property type="component" value="Unassembled WGS sequence"/>
</dbReference>
<comment type="caution">
    <text evidence="1">The sequence shown here is derived from an EMBL/GenBank/DDBJ whole genome shotgun (WGS) entry which is preliminary data.</text>
</comment>
<reference evidence="2" key="1">
    <citation type="journal article" date="2024" name="Front. Bioeng. Biotechnol.">
        <title>Genome-scale model development and genomic sequencing of the oleaginous clade Lipomyces.</title>
        <authorList>
            <person name="Czajka J.J."/>
            <person name="Han Y."/>
            <person name="Kim J."/>
            <person name="Mondo S.J."/>
            <person name="Hofstad B.A."/>
            <person name="Robles A."/>
            <person name="Haridas S."/>
            <person name="Riley R."/>
            <person name="LaButti K."/>
            <person name="Pangilinan J."/>
            <person name="Andreopoulos W."/>
            <person name="Lipzen A."/>
            <person name="Yan J."/>
            <person name="Wang M."/>
            <person name="Ng V."/>
            <person name="Grigoriev I.V."/>
            <person name="Spatafora J.W."/>
            <person name="Magnuson J.K."/>
            <person name="Baker S.E."/>
            <person name="Pomraning K.R."/>
        </authorList>
    </citation>
    <scope>NUCLEOTIDE SEQUENCE [LARGE SCALE GENOMIC DNA]</scope>
    <source>
        <strain evidence="2">CBS 7786</strain>
    </source>
</reference>
<keyword evidence="2" id="KW-1185">Reference proteome</keyword>
<accession>A0ACC3SRI7</accession>
<dbReference type="EMBL" id="MU971495">
    <property type="protein sequence ID" value="KAK9234251.1"/>
    <property type="molecule type" value="Genomic_DNA"/>
</dbReference>
<name>A0ACC3SRI7_LIPKO</name>
<organism evidence="1 2">
    <name type="scientific">Lipomyces kononenkoae</name>
    <name type="common">Yeast</name>
    <dbReference type="NCBI Taxonomy" id="34357"/>
    <lineage>
        <taxon>Eukaryota</taxon>
        <taxon>Fungi</taxon>
        <taxon>Dikarya</taxon>
        <taxon>Ascomycota</taxon>
        <taxon>Saccharomycotina</taxon>
        <taxon>Lipomycetes</taxon>
        <taxon>Lipomycetales</taxon>
        <taxon>Lipomycetaceae</taxon>
        <taxon>Lipomyces</taxon>
    </lineage>
</organism>
<evidence type="ECO:0000313" key="1">
    <source>
        <dbReference type="EMBL" id="KAK9234251.1"/>
    </source>
</evidence>
<gene>
    <name evidence="1" type="ORF">V1525DRAFT_350541</name>
</gene>
<proteinExistence type="predicted"/>
<evidence type="ECO:0000313" key="2">
    <source>
        <dbReference type="Proteomes" id="UP001433508"/>
    </source>
</evidence>
<protein>
    <submittedName>
        <fullName evidence="1">Amino acid permease-domain-containing protein</fullName>
    </submittedName>
</protein>
<sequence length="179" mass="19252">AFTRDGALPRFFDHVDKRFHSPVRPVWLATFLAFCLSLPSLGSTVAFSAATSIATIGLYISYALPILMAVAWRKNFVKGAFDLGRFSLRWGLYVILEVLFITVVFCLPEASPVTSQTLNKTSVAVGIVAVGTLGSWIVWASLVPKSYAAAGSSSWNGAAWDRCRGEDCGGARGGERVEG</sequence>